<accession>A0A8H7ULI0</accession>
<keyword evidence="4" id="KW-1185">Reference proteome</keyword>
<evidence type="ECO:0000259" key="2">
    <source>
        <dbReference type="Pfam" id="PF04921"/>
    </source>
</evidence>
<dbReference type="EMBL" id="JAEPRA010000006">
    <property type="protein sequence ID" value="KAG2184163.1"/>
    <property type="molecule type" value="Genomic_DNA"/>
</dbReference>
<reference evidence="3" key="1">
    <citation type="submission" date="2020-12" db="EMBL/GenBank/DDBJ databases">
        <title>Metabolic potential, ecology and presence of endohyphal bacteria is reflected in genomic diversity of Mucoromycotina.</title>
        <authorList>
            <person name="Muszewska A."/>
            <person name="Okrasinska A."/>
            <person name="Steczkiewicz K."/>
            <person name="Drgas O."/>
            <person name="Orlowska M."/>
            <person name="Perlinska-Lenart U."/>
            <person name="Aleksandrzak-Piekarczyk T."/>
            <person name="Szatraj K."/>
            <person name="Zielenkiewicz U."/>
            <person name="Pilsyk S."/>
            <person name="Malc E."/>
            <person name="Mieczkowski P."/>
            <person name="Kruszewska J.S."/>
            <person name="Biernat P."/>
            <person name="Pawlowska J."/>
        </authorList>
    </citation>
    <scope>NUCLEOTIDE SEQUENCE</scope>
    <source>
        <strain evidence="3">WA0000051536</strain>
    </source>
</reference>
<evidence type="ECO:0000313" key="3">
    <source>
        <dbReference type="EMBL" id="KAG2184163.1"/>
    </source>
</evidence>
<dbReference type="OrthoDB" id="1562195at2759"/>
<evidence type="ECO:0000256" key="1">
    <source>
        <dbReference type="SAM" id="MobiDB-lite"/>
    </source>
</evidence>
<protein>
    <recommendedName>
        <fullName evidence="2">FAM50A/XAP5 C-terminal domain-containing protein</fullName>
    </recommendedName>
</protein>
<evidence type="ECO:0000313" key="4">
    <source>
        <dbReference type="Proteomes" id="UP000612746"/>
    </source>
</evidence>
<organism evidence="3 4">
    <name type="scientific">Umbelopsis vinacea</name>
    <dbReference type="NCBI Taxonomy" id="44442"/>
    <lineage>
        <taxon>Eukaryota</taxon>
        <taxon>Fungi</taxon>
        <taxon>Fungi incertae sedis</taxon>
        <taxon>Mucoromycota</taxon>
        <taxon>Mucoromycotina</taxon>
        <taxon>Umbelopsidomycetes</taxon>
        <taxon>Umbelopsidales</taxon>
        <taxon>Umbelopsidaceae</taxon>
        <taxon>Umbelopsis</taxon>
    </lineage>
</organism>
<dbReference type="InterPro" id="IPR007005">
    <property type="entry name" value="XAP5"/>
</dbReference>
<dbReference type="AlphaFoldDB" id="A0A8H7ULI0"/>
<name>A0A8H7ULI0_9FUNG</name>
<dbReference type="GO" id="GO:0006325">
    <property type="term" value="P:chromatin organization"/>
    <property type="evidence" value="ECO:0007669"/>
    <property type="project" value="TreeGrafter"/>
</dbReference>
<comment type="caution">
    <text evidence="3">The sequence shown here is derived from an EMBL/GenBank/DDBJ whole genome shotgun (WGS) entry which is preliminary data.</text>
</comment>
<dbReference type="PANTHER" id="PTHR12722:SF0">
    <property type="entry name" value="PROTEIN FAM50A"/>
    <property type="match status" value="1"/>
</dbReference>
<dbReference type="Proteomes" id="UP000612746">
    <property type="component" value="Unassembled WGS sequence"/>
</dbReference>
<dbReference type="GO" id="GO:0005634">
    <property type="term" value="C:nucleus"/>
    <property type="evidence" value="ECO:0007669"/>
    <property type="project" value="InterPro"/>
</dbReference>
<gene>
    <name evidence="3" type="ORF">INT44_009178</name>
</gene>
<dbReference type="Pfam" id="PF04921">
    <property type="entry name" value="XAP5"/>
    <property type="match status" value="1"/>
</dbReference>
<sequence length="338" mass="39797">MADSRAEGQRHGMLEKKRKKMMEEFEKQKEQISKDNQVRIGSDKFAAAVTDIDSKLKTSTVGLFELNDFRRIKEDIEEQQRQEAARTATVGEGKIKKKKKKNLSKVKLSFAAEDEEEENDEDKEVIKKPKFGKDPNVNTSFLPDREREEMERIEREELRKEWLKRQEEIKEEDIEITYSYWDGSGHRKTVEVCRIGRCVFVMPGNGFNPADFQCKKGDTVSRFLDLCRQQIHELRSVNVDNLLYIKEDLIIPHHYTFYDFIINKARGKSGPLFNFDVHDDVRLVHDATVEKDESHAGKVVERSWYEKNKHIFPASRWEVFDPEKNYGKYKIKDSKKPK</sequence>
<feature type="domain" description="FAM50A/XAP5 C-terminal" evidence="2">
    <location>
        <begin position="172"/>
        <end position="330"/>
    </location>
</feature>
<dbReference type="PANTHER" id="PTHR12722">
    <property type="entry name" value="XAP-5 PROTEIN-RELATED"/>
    <property type="match status" value="1"/>
</dbReference>
<feature type="region of interest" description="Disordered" evidence="1">
    <location>
        <begin position="1"/>
        <end position="36"/>
    </location>
</feature>
<proteinExistence type="predicted"/>
<dbReference type="InterPro" id="IPR048337">
    <property type="entry name" value="FAM50A/XAP5_C"/>
</dbReference>